<dbReference type="Proteomes" id="UP000603352">
    <property type="component" value="Unassembled WGS sequence"/>
</dbReference>
<feature type="domain" description="MTTase N-terminal" evidence="9">
    <location>
        <begin position="7"/>
        <end position="123"/>
    </location>
</feature>
<evidence type="ECO:0000259" key="10">
    <source>
        <dbReference type="PROSITE" id="PS51918"/>
    </source>
</evidence>
<dbReference type="Gene3D" id="3.40.50.12160">
    <property type="entry name" value="Methylthiotransferase, N-terminal domain"/>
    <property type="match status" value="1"/>
</dbReference>
<dbReference type="PANTHER" id="PTHR11918:SF45">
    <property type="entry name" value="THREONYLCARBAMOYLADENOSINE TRNA METHYLTHIOTRANSFERASE"/>
    <property type="match status" value="1"/>
</dbReference>
<dbReference type="SFLD" id="SFLDS00029">
    <property type="entry name" value="Radical_SAM"/>
    <property type="match status" value="1"/>
</dbReference>
<evidence type="ECO:0000256" key="7">
    <source>
        <dbReference type="ARBA" id="ARBA00023014"/>
    </source>
</evidence>
<dbReference type="Gene3D" id="3.80.30.20">
    <property type="entry name" value="tm_1862 like domain"/>
    <property type="match status" value="1"/>
</dbReference>
<dbReference type="SFLD" id="SFLDG01082">
    <property type="entry name" value="B12-binding_domain_containing"/>
    <property type="match status" value="1"/>
</dbReference>
<proteinExistence type="predicted"/>
<dbReference type="InterPro" id="IPR058240">
    <property type="entry name" value="rSAM_sf"/>
</dbReference>
<dbReference type="PROSITE" id="PS51918">
    <property type="entry name" value="RADICAL_SAM"/>
    <property type="match status" value="1"/>
</dbReference>
<dbReference type="SUPFAM" id="SSF102114">
    <property type="entry name" value="Radical SAM enzymes"/>
    <property type="match status" value="1"/>
</dbReference>
<evidence type="ECO:0000313" key="11">
    <source>
        <dbReference type="EMBL" id="GGB35330.1"/>
    </source>
</evidence>
<dbReference type="InterPro" id="IPR005839">
    <property type="entry name" value="Methylthiotransferase"/>
</dbReference>
<evidence type="ECO:0000313" key="12">
    <source>
        <dbReference type="Proteomes" id="UP000603352"/>
    </source>
</evidence>
<dbReference type="Pfam" id="PF00919">
    <property type="entry name" value="UPF0004"/>
    <property type="match status" value="1"/>
</dbReference>
<comment type="cofactor">
    <cofactor evidence="1">
        <name>[4Fe-4S] cluster</name>
        <dbReference type="ChEBI" id="CHEBI:49883"/>
    </cofactor>
</comment>
<keyword evidence="7" id="KW-0411">Iron-sulfur</keyword>
<dbReference type="InterPro" id="IPR006638">
    <property type="entry name" value="Elp3/MiaA/NifB-like_rSAM"/>
</dbReference>
<evidence type="ECO:0000256" key="4">
    <source>
        <dbReference type="ARBA" id="ARBA00022691"/>
    </source>
</evidence>
<evidence type="ECO:0000256" key="3">
    <source>
        <dbReference type="ARBA" id="ARBA00022679"/>
    </source>
</evidence>
<keyword evidence="3" id="KW-0808">Transferase</keyword>
<evidence type="ECO:0000256" key="5">
    <source>
        <dbReference type="ARBA" id="ARBA00022723"/>
    </source>
</evidence>
<dbReference type="InterPro" id="IPR020612">
    <property type="entry name" value="Methylthiotransferase_CS"/>
</dbReference>
<dbReference type="PANTHER" id="PTHR11918">
    <property type="entry name" value="RADICAL SAM PROTEINS"/>
    <property type="match status" value="1"/>
</dbReference>
<dbReference type="InterPro" id="IPR007197">
    <property type="entry name" value="rSAM"/>
</dbReference>
<sequence>MTDQTDDPLRIITFGCRLNAYESEVMRGHARISAEDGSAATGDDAADGRRTIVFNTCAVTAEAERQARQAIRRARRDDPDARIIVTGCAAQIAPDAWAGMPEVDAVLGNDDKLKPERFNQALTAAGAAPVPTAAAIPGATATPVPAFIGRTEPARIFVDDIMAVRDTAGHLVEGLDGRARAFVQVQNGCDHRCTFCIIPYGRGNSRSVAVGEVVAQVRELVARGYAEIVLTGVDITSYGADLPGRPSLGNLVRRVLRLVPDLARLRLSSIDSAEIDPELMQALAEEPRLMPHLHLSLQAGDDMILKRMKRRHSRAQAVAFAEAVRRIRPDAVFGADLIAGFPTETDAMFENSLTLIDDMGLVHLHVFPYSARNGTPAARMPQVPVAIRRERARLLREAGARGLARWLGGQIGRDLPVLIETPVTARSEGFALVRLNQPVDPALAGSITTIRVTGADTETLAGDILGAGHPDHHHAADRHIPGRATA</sequence>
<protein>
    <submittedName>
        <fullName evidence="11">tRNA (N(6)-L-threonylcarbamoyladenosine(37)-C(2))-methylthiotransferase MtaB</fullName>
    </submittedName>
</protein>
<evidence type="ECO:0000256" key="6">
    <source>
        <dbReference type="ARBA" id="ARBA00023004"/>
    </source>
</evidence>
<dbReference type="SMART" id="SM00729">
    <property type="entry name" value="Elp3"/>
    <property type="match status" value="1"/>
</dbReference>
<dbReference type="NCBIfam" id="TIGR00089">
    <property type="entry name" value="MiaB/RimO family radical SAM methylthiotransferase"/>
    <property type="match status" value="1"/>
</dbReference>
<feature type="compositionally biased region" description="Basic and acidic residues" evidence="8">
    <location>
        <begin position="469"/>
        <end position="480"/>
    </location>
</feature>
<dbReference type="PROSITE" id="PS01278">
    <property type="entry name" value="MTTASE_RADICAL"/>
    <property type="match status" value="1"/>
</dbReference>
<evidence type="ECO:0000259" key="9">
    <source>
        <dbReference type="PROSITE" id="PS51449"/>
    </source>
</evidence>
<dbReference type="InterPro" id="IPR023404">
    <property type="entry name" value="rSAM_horseshoe"/>
</dbReference>
<dbReference type="EMBL" id="BMDZ01000013">
    <property type="protein sequence ID" value="GGB35330.1"/>
    <property type="molecule type" value="Genomic_DNA"/>
</dbReference>
<evidence type="ECO:0000256" key="2">
    <source>
        <dbReference type="ARBA" id="ARBA00022485"/>
    </source>
</evidence>
<dbReference type="RefSeq" id="WP_188576534.1">
    <property type="nucleotide sequence ID" value="NZ_BMDZ01000013.1"/>
</dbReference>
<dbReference type="InterPro" id="IPR013848">
    <property type="entry name" value="Methylthiotransferase_N"/>
</dbReference>
<name>A0ABQ1ICV9_9PROT</name>
<dbReference type="NCBIfam" id="TIGR01579">
    <property type="entry name" value="MiaB-like-C"/>
    <property type="match status" value="1"/>
</dbReference>
<reference evidence="12" key="1">
    <citation type="journal article" date="2019" name="Int. J. Syst. Evol. Microbiol.">
        <title>The Global Catalogue of Microorganisms (GCM) 10K type strain sequencing project: providing services to taxonomists for standard genome sequencing and annotation.</title>
        <authorList>
            <consortium name="The Broad Institute Genomics Platform"/>
            <consortium name="The Broad Institute Genome Sequencing Center for Infectious Disease"/>
            <person name="Wu L."/>
            <person name="Ma J."/>
        </authorList>
    </citation>
    <scope>NUCLEOTIDE SEQUENCE [LARGE SCALE GENOMIC DNA]</scope>
    <source>
        <strain evidence="12">CGMCC 1.10188</strain>
    </source>
</reference>
<keyword evidence="6" id="KW-0408">Iron</keyword>
<evidence type="ECO:0000256" key="8">
    <source>
        <dbReference type="SAM" id="MobiDB-lite"/>
    </source>
</evidence>
<organism evidence="11 12">
    <name type="scientific">Tistrella bauzanensis</name>
    <dbReference type="NCBI Taxonomy" id="657419"/>
    <lineage>
        <taxon>Bacteria</taxon>
        <taxon>Pseudomonadati</taxon>
        <taxon>Pseudomonadota</taxon>
        <taxon>Alphaproteobacteria</taxon>
        <taxon>Geminicoccales</taxon>
        <taxon>Geminicoccaceae</taxon>
        <taxon>Tistrella</taxon>
    </lineage>
</organism>
<dbReference type="CDD" id="cd01335">
    <property type="entry name" value="Radical_SAM"/>
    <property type="match status" value="1"/>
</dbReference>
<dbReference type="InterPro" id="IPR006467">
    <property type="entry name" value="MiaB-like_bact"/>
</dbReference>
<feature type="region of interest" description="Disordered" evidence="8">
    <location>
        <begin position="467"/>
        <end position="486"/>
    </location>
</feature>
<gene>
    <name evidence="11" type="ORF">GCM10011505_15980</name>
</gene>
<keyword evidence="12" id="KW-1185">Reference proteome</keyword>
<keyword evidence="2" id="KW-0004">4Fe-4S</keyword>
<evidence type="ECO:0000256" key="1">
    <source>
        <dbReference type="ARBA" id="ARBA00001966"/>
    </source>
</evidence>
<keyword evidence="4" id="KW-0949">S-adenosyl-L-methionine</keyword>
<keyword evidence="5" id="KW-0479">Metal-binding</keyword>
<dbReference type="InterPro" id="IPR038135">
    <property type="entry name" value="Methylthiotransferase_N_sf"/>
</dbReference>
<feature type="domain" description="Radical SAM core" evidence="10">
    <location>
        <begin position="175"/>
        <end position="405"/>
    </location>
</feature>
<dbReference type="Pfam" id="PF04055">
    <property type="entry name" value="Radical_SAM"/>
    <property type="match status" value="1"/>
</dbReference>
<comment type="caution">
    <text evidence="11">The sequence shown here is derived from an EMBL/GenBank/DDBJ whole genome shotgun (WGS) entry which is preliminary data.</text>
</comment>
<dbReference type="PROSITE" id="PS51449">
    <property type="entry name" value="MTTASE_N"/>
    <property type="match status" value="1"/>
</dbReference>
<accession>A0ABQ1ICV9</accession>